<protein>
    <submittedName>
        <fullName evidence="1">Uncharacterized protein</fullName>
    </submittedName>
</protein>
<proteinExistence type="predicted"/>
<sequence>MFTNHHLAINCGLRGMGWTLWTILEELVSVGDTHAELQAYMALLVAIQRFIGNEIDEPKRADSEDLKLKIHRICDRLRTVTRFARGYPFIVSLLFKFEVGARDLPEMHDVSGGVNANGRNGTTQSHLITTWVFVRQLTGSCFTRAPEDPSYWRGLRKRERTSTEEQGVSKINEEHVNLRVISKE</sequence>
<dbReference type="AlphaFoldDB" id="A0A5C3LGS6"/>
<accession>A0A5C3LGS6</accession>
<organism evidence="1 2">
    <name type="scientific">Crucibulum laeve</name>
    <dbReference type="NCBI Taxonomy" id="68775"/>
    <lineage>
        <taxon>Eukaryota</taxon>
        <taxon>Fungi</taxon>
        <taxon>Dikarya</taxon>
        <taxon>Basidiomycota</taxon>
        <taxon>Agaricomycotina</taxon>
        <taxon>Agaricomycetes</taxon>
        <taxon>Agaricomycetidae</taxon>
        <taxon>Agaricales</taxon>
        <taxon>Agaricineae</taxon>
        <taxon>Nidulariaceae</taxon>
        <taxon>Crucibulum</taxon>
    </lineage>
</organism>
<reference evidence="1 2" key="1">
    <citation type="journal article" date="2019" name="Nat. Ecol. Evol.">
        <title>Megaphylogeny resolves global patterns of mushroom evolution.</title>
        <authorList>
            <person name="Varga T."/>
            <person name="Krizsan K."/>
            <person name="Foldi C."/>
            <person name="Dima B."/>
            <person name="Sanchez-Garcia M."/>
            <person name="Sanchez-Ramirez S."/>
            <person name="Szollosi G.J."/>
            <person name="Szarkandi J.G."/>
            <person name="Papp V."/>
            <person name="Albert L."/>
            <person name="Andreopoulos W."/>
            <person name="Angelini C."/>
            <person name="Antonin V."/>
            <person name="Barry K.W."/>
            <person name="Bougher N.L."/>
            <person name="Buchanan P."/>
            <person name="Buyck B."/>
            <person name="Bense V."/>
            <person name="Catcheside P."/>
            <person name="Chovatia M."/>
            <person name="Cooper J."/>
            <person name="Damon W."/>
            <person name="Desjardin D."/>
            <person name="Finy P."/>
            <person name="Geml J."/>
            <person name="Haridas S."/>
            <person name="Hughes K."/>
            <person name="Justo A."/>
            <person name="Karasinski D."/>
            <person name="Kautmanova I."/>
            <person name="Kiss B."/>
            <person name="Kocsube S."/>
            <person name="Kotiranta H."/>
            <person name="LaButti K.M."/>
            <person name="Lechner B.E."/>
            <person name="Liimatainen K."/>
            <person name="Lipzen A."/>
            <person name="Lukacs Z."/>
            <person name="Mihaltcheva S."/>
            <person name="Morgado L.N."/>
            <person name="Niskanen T."/>
            <person name="Noordeloos M.E."/>
            <person name="Ohm R.A."/>
            <person name="Ortiz-Santana B."/>
            <person name="Ovrebo C."/>
            <person name="Racz N."/>
            <person name="Riley R."/>
            <person name="Savchenko A."/>
            <person name="Shiryaev A."/>
            <person name="Soop K."/>
            <person name="Spirin V."/>
            <person name="Szebenyi C."/>
            <person name="Tomsovsky M."/>
            <person name="Tulloss R.E."/>
            <person name="Uehling J."/>
            <person name="Grigoriev I.V."/>
            <person name="Vagvolgyi C."/>
            <person name="Papp T."/>
            <person name="Martin F.M."/>
            <person name="Miettinen O."/>
            <person name="Hibbett D.S."/>
            <person name="Nagy L.G."/>
        </authorList>
    </citation>
    <scope>NUCLEOTIDE SEQUENCE [LARGE SCALE GENOMIC DNA]</scope>
    <source>
        <strain evidence="1 2">CBS 166.37</strain>
    </source>
</reference>
<evidence type="ECO:0000313" key="1">
    <source>
        <dbReference type="EMBL" id="TFK31373.1"/>
    </source>
</evidence>
<gene>
    <name evidence="1" type="ORF">BDQ12DRAFT_671918</name>
</gene>
<keyword evidence="2" id="KW-1185">Reference proteome</keyword>
<evidence type="ECO:0000313" key="2">
    <source>
        <dbReference type="Proteomes" id="UP000308652"/>
    </source>
</evidence>
<name>A0A5C3LGS6_9AGAR</name>
<dbReference type="Proteomes" id="UP000308652">
    <property type="component" value="Unassembled WGS sequence"/>
</dbReference>
<dbReference type="EMBL" id="ML213767">
    <property type="protein sequence ID" value="TFK31373.1"/>
    <property type="molecule type" value="Genomic_DNA"/>
</dbReference>